<dbReference type="InterPro" id="IPR036388">
    <property type="entry name" value="WH-like_DNA-bd_sf"/>
</dbReference>
<proteinExistence type="inferred from homology"/>
<dbReference type="EMBL" id="FNAQ01000003">
    <property type="protein sequence ID" value="SDE03824.1"/>
    <property type="molecule type" value="Genomic_DNA"/>
</dbReference>
<evidence type="ECO:0000313" key="4">
    <source>
        <dbReference type="EMBL" id="SDE03824.1"/>
    </source>
</evidence>
<dbReference type="PANTHER" id="PTHR43022:SF1">
    <property type="entry name" value="PROTEIN SMF"/>
    <property type="match status" value="1"/>
</dbReference>
<dbReference type="Gene3D" id="3.40.50.450">
    <property type="match status" value="1"/>
</dbReference>
<keyword evidence="5" id="KW-1185">Reference proteome</keyword>
<dbReference type="InterPro" id="IPR003488">
    <property type="entry name" value="DprA"/>
</dbReference>
<reference evidence="5" key="1">
    <citation type="submission" date="2016-10" db="EMBL/GenBank/DDBJ databases">
        <authorList>
            <person name="Varghese N."/>
            <person name="Submissions S."/>
        </authorList>
    </citation>
    <scope>NUCLEOTIDE SEQUENCE [LARGE SCALE GENOMIC DNA]</scope>
    <source>
        <strain evidence="5">DSM 8987</strain>
    </source>
</reference>
<dbReference type="GO" id="GO:0009294">
    <property type="term" value="P:DNA-mediated transformation"/>
    <property type="evidence" value="ECO:0007669"/>
    <property type="project" value="InterPro"/>
</dbReference>
<feature type="domain" description="Smf/DprA SLOG" evidence="2">
    <location>
        <begin position="110"/>
        <end position="313"/>
    </location>
</feature>
<evidence type="ECO:0000259" key="3">
    <source>
        <dbReference type="Pfam" id="PF17782"/>
    </source>
</evidence>
<comment type="similarity">
    <text evidence="1">Belongs to the DprA/Smf family.</text>
</comment>
<name>A0A1G6ZLX8_9BACT</name>
<dbReference type="Gene3D" id="1.10.10.10">
    <property type="entry name" value="Winged helix-like DNA-binding domain superfamily/Winged helix DNA-binding domain"/>
    <property type="match status" value="1"/>
</dbReference>
<organism evidence="4 5">
    <name type="scientific">Desulfuromonas thiophila</name>
    <dbReference type="NCBI Taxonomy" id="57664"/>
    <lineage>
        <taxon>Bacteria</taxon>
        <taxon>Pseudomonadati</taxon>
        <taxon>Thermodesulfobacteriota</taxon>
        <taxon>Desulfuromonadia</taxon>
        <taxon>Desulfuromonadales</taxon>
        <taxon>Desulfuromonadaceae</taxon>
        <taxon>Desulfuromonas</taxon>
    </lineage>
</organism>
<protein>
    <submittedName>
        <fullName evidence="4">DNA protecting protein DprA</fullName>
    </submittedName>
</protein>
<dbReference type="NCBIfam" id="TIGR00732">
    <property type="entry name" value="dprA"/>
    <property type="match status" value="1"/>
</dbReference>
<gene>
    <name evidence="4" type="ORF">SAMN05661003_10347</name>
</gene>
<dbReference type="SUPFAM" id="SSF102405">
    <property type="entry name" value="MCP/YpsA-like"/>
    <property type="match status" value="1"/>
</dbReference>
<sequence>MAGPHAAGLLAAPLFLRPHAEHFPMIQTSEFSAEELALFRLHQTPGLGRVGLERLLGCFGSAANALTQPRNRWHSQAGLSRRLGDTPAADDRCFLQLCDQLQHNQVRLLRRGASDYPAPLQQLSDPPALLYLQGRLPTQPALAIVGSRHASADGLRLAFELGRDLARAGFCIVSGLARGIDGAAHQGALEAQGHTVAVLGGGIDRIYPPEHARLHQQLAERGGLLSEYAPGTAPRPGHFPGRNRIISALCQGILIVEAGEKSGSLITAEFALELGRDVFAVPGSPLNPTCRGSLQLLKDGATLVTSADDVLAAYALAPSTTAPLTEAGTPGPAAPAGLDDRALQVFRLLDGQPRHCDELAGRCGLTPMELSAIVLHLELQGLARACPGGCYIKA</sequence>
<dbReference type="STRING" id="57664.SAMN05661003_10347"/>
<dbReference type="Pfam" id="PF02481">
    <property type="entry name" value="DNA_processg_A"/>
    <property type="match status" value="1"/>
</dbReference>
<dbReference type="PANTHER" id="PTHR43022">
    <property type="entry name" value="PROTEIN SMF"/>
    <property type="match status" value="1"/>
</dbReference>
<dbReference type="InterPro" id="IPR041614">
    <property type="entry name" value="DprA_WH"/>
</dbReference>
<evidence type="ECO:0000256" key="1">
    <source>
        <dbReference type="ARBA" id="ARBA00006525"/>
    </source>
</evidence>
<dbReference type="AlphaFoldDB" id="A0A1G6ZLX8"/>
<evidence type="ECO:0000313" key="5">
    <source>
        <dbReference type="Proteomes" id="UP000243205"/>
    </source>
</evidence>
<dbReference type="Proteomes" id="UP000243205">
    <property type="component" value="Unassembled WGS sequence"/>
</dbReference>
<dbReference type="InterPro" id="IPR057666">
    <property type="entry name" value="DrpA_SLOG"/>
</dbReference>
<evidence type="ECO:0000259" key="2">
    <source>
        <dbReference type="Pfam" id="PF02481"/>
    </source>
</evidence>
<accession>A0A1G6ZLX8</accession>
<dbReference type="Pfam" id="PF17782">
    <property type="entry name" value="WHD_DprA"/>
    <property type="match status" value="1"/>
</dbReference>
<feature type="domain" description="DprA winged helix" evidence="3">
    <location>
        <begin position="331"/>
        <end position="389"/>
    </location>
</feature>